<feature type="region of interest" description="Disordered" evidence="4">
    <location>
        <begin position="76"/>
        <end position="96"/>
    </location>
</feature>
<dbReference type="PRINTS" id="PR00991">
    <property type="entry name" value="6PFRUCTKNASE"/>
</dbReference>
<dbReference type="Gene3D" id="3.40.50.1240">
    <property type="entry name" value="Phosphoglycerate mutase-like"/>
    <property type="match status" value="1"/>
</dbReference>
<dbReference type="SUPFAM" id="SSF53254">
    <property type="entry name" value="Phosphoglycerate mutase-like"/>
    <property type="match status" value="1"/>
</dbReference>
<feature type="domain" description="6-phosphofructo-2-kinase" evidence="5">
    <location>
        <begin position="241"/>
        <end position="411"/>
    </location>
</feature>
<evidence type="ECO:0000256" key="4">
    <source>
        <dbReference type="SAM" id="MobiDB-lite"/>
    </source>
</evidence>
<proteinExistence type="predicted"/>
<dbReference type="EMBL" id="BSXU01000422">
    <property type="protein sequence ID" value="GMG20630.1"/>
    <property type="molecule type" value="Genomic_DNA"/>
</dbReference>
<keyword evidence="2" id="KW-0067">ATP-binding</keyword>
<dbReference type="InterPro" id="IPR029033">
    <property type="entry name" value="His_PPase_superfam"/>
</dbReference>
<dbReference type="CDD" id="cd07067">
    <property type="entry name" value="HP_PGM_like"/>
    <property type="match status" value="1"/>
</dbReference>
<gene>
    <name evidence="6" type="ORF">Amon01_000137400</name>
</gene>
<dbReference type="SMART" id="SM00855">
    <property type="entry name" value="PGAM"/>
    <property type="match status" value="1"/>
</dbReference>
<sequence>MTTIHHNNNSSHSHIHDHSHDTPTNSSTGNGKDALHHHLKSAILNDHLPLYNNQHNHAHNNFQNILHNGLHNLDSSIPSSKTGSPSILSSRPSNLTSTFTSTTSLKNLQTMLSTYSSSNSLTNLNLNLSTRSAIPMDNSGESLKLVIVCVGLPARGKSYITKKLMRYLNWMQFNTKIFNVGNTRRQEKGKPSDVPIQGPTINDEVNIPNYGVPKTHTNTHTNTSTSAPTASDSANGEKEDGTSHDANFFDPNNTDNFHRREQWARETLDSLLEYLTLEDGNVGIFDATNTTKARRRWIVETINQKTKGSIKILFLESVCDDQELLEKNIRLKLSGPDYKKMDRQLALDDFRNRLKNYEKVYETIDNDEERENEKFDIQYVKIINAGKKVVSYNISGFLSSQCVFFLLNFNLSDRQIWLTTNGESEFNLSNRKGGDSSLSSKGWAFAKALPKFISKKREEFKLNQLNKEFVNDESSFHTKPHLDQKFNIWTSNLKRSLETASYFANDSNNNNHNNSYDEEYHFDSFRMLNDLSCGSMDSVKEDDFRLYHAEEYKNQLTNKLSYRFPGIGGESYLDVIARLRPIIIELERLKDHVLLISHRVITRVLLCYFMNLNKEMLTELDVQHGFVYCVEPKPYGLDLKIWQYDEVTDNFYEVDEIELMKKKRKRVSISIGENYKPLLMTHQISSSNDNSNHTTDDESSSDEDEAWSDIKAFRKRFMFRTNSQAYEFATVDGGRETVTESASGSGRSSASTTPGNNTPHRVISDYHIRQNGNGNANANGRSHSHVYFETPVKSNRDLDAEAASIMQDPELLEKLKKLLQVA</sequence>
<keyword evidence="3" id="KW-0175">Coiled coil</keyword>
<dbReference type="Pfam" id="PF00300">
    <property type="entry name" value="His_Phos_1"/>
    <property type="match status" value="1"/>
</dbReference>
<accession>A0A9W6YSG1</accession>
<dbReference type="Proteomes" id="UP001165063">
    <property type="component" value="Unassembled WGS sequence"/>
</dbReference>
<evidence type="ECO:0000313" key="6">
    <source>
        <dbReference type="EMBL" id="GMG20630.1"/>
    </source>
</evidence>
<feature type="compositionally biased region" description="Low complexity" evidence="4">
    <location>
        <begin position="741"/>
        <end position="751"/>
    </location>
</feature>
<protein>
    <submittedName>
        <fullName evidence="6">Unnamed protein product</fullName>
    </submittedName>
</protein>
<dbReference type="GO" id="GO:0005829">
    <property type="term" value="C:cytosol"/>
    <property type="evidence" value="ECO:0007669"/>
    <property type="project" value="TreeGrafter"/>
</dbReference>
<evidence type="ECO:0000256" key="3">
    <source>
        <dbReference type="SAM" id="Coils"/>
    </source>
</evidence>
<reference evidence="6" key="1">
    <citation type="submission" date="2023-04" db="EMBL/GenBank/DDBJ databases">
        <title>Ambrosiozyma monospora NBRC 1965.</title>
        <authorList>
            <person name="Ichikawa N."/>
            <person name="Sato H."/>
            <person name="Tonouchi N."/>
        </authorList>
    </citation>
    <scope>NUCLEOTIDE SEQUENCE</scope>
    <source>
        <strain evidence="6">NBRC 1965</strain>
    </source>
</reference>
<feature type="compositionally biased region" description="Low complexity" evidence="4">
    <location>
        <begin position="76"/>
        <end position="87"/>
    </location>
</feature>
<dbReference type="GO" id="GO:0006000">
    <property type="term" value="P:fructose metabolic process"/>
    <property type="evidence" value="ECO:0007669"/>
    <property type="project" value="InterPro"/>
</dbReference>
<dbReference type="PANTHER" id="PTHR10606">
    <property type="entry name" value="6-PHOSPHOFRUCTO-2-KINASE/FRUCTOSE-2,6-BISPHOSPHATASE"/>
    <property type="match status" value="1"/>
</dbReference>
<dbReference type="OrthoDB" id="267323at2759"/>
<feature type="region of interest" description="Disordered" evidence="4">
    <location>
        <begin position="735"/>
        <end position="761"/>
    </location>
</feature>
<keyword evidence="1" id="KW-0547">Nucleotide-binding</keyword>
<dbReference type="AlphaFoldDB" id="A0A9W6YSG1"/>
<evidence type="ECO:0000313" key="7">
    <source>
        <dbReference type="Proteomes" id="UP001165063"/>
    </source>
</evidence>
<comment type="caution">
    <text evidence="6">The sequence shown here is derived from an EMBL/GenBank/DDBJ whole genome shotgun (WGS) entry which is preliminary data.</text>
</comment>
<feature type="compositionally biased region" description="Low complexity" evidence="4">
    <location>
        <begin position="215"/>
        <end position="234"/>
    </location>
</feature>
<feature type="region of interest" description="Disordered" evidence="4">
    <location>
        <begin position="683"/>
        <end position="705"/>
    </location>
</feature>
<feature type="domain" description="6-phosphofructo-2-kinase" evidence="5">
    <location>
        <begin position="139"/>
        <end position="204"/>
    </location>
</feature>
<feature type="region of interest" description="Disordered" evidence="4">
    <location>
        <begin position="185"/>
        <end position="254"/>
    </location>
</feature>
<feature type="compositionally biased region" description="Low complexity" evidence="4">
    <location>
        <begin position="1"/>
        <end position="12"/>
    </location>
</feature>
<keyword evidence="7" id="KW-1185">Reference proteome</keyword>
<dbReference type="InterPro" id="IPR013079">
    <property type="entry name" value="6Phosfructo_kin"/>
</dbReference>
<dbReference type="PANTHER" id="PTHR10606:SF32">
    <property type="entry name" value="6-PHOSPHOFRUCTO-2-KINASE 1"/>
    <property type="match status" value="1"/>
</dbReference>
<feature type="region of interest" description="Disordered" evidence="4">
    <location>
        <begin position="1"/>
        <end position="33"/>
    </location>
</feature>
<dbReference type="InterPro" id="IPR013078">
    <property type="entry name" value="His_Pase_superF_clade-1"/>
</dbReference>
<dbReference type="Pfam" id="PF01591">
    <property type="entry name" value="6PF2K"/>
    <property type="match status" value="2"/>
</dbReference>
<dbReference type="Gene3D" id="3.40.50.300">
    <property type="entry name" value="P-loop containing nucleotide triphosphate hydrolases"/>
    <property type="match status" value="1"/>
</dbReference>
<evidence type="ECO:0000256" key="2">
    <source>
        <dbReference type="ARBA" id="ARBA00022840"/>
    </source>
</evidence>
<feature type="coiled-coil region" evidence="3">
    <location>
        <begin position="347"/>
        <end position="374"/>
    </location>
</feature>
<dbReference type="InterPro" id="IPR003094">
    <property type="entry name" value="6Pfruct_kin"/>
</dbReference>
<dbReference type="InterPro" id="IPR027417">
    <property type="entry name" value="P-loop_NTPase"/>
</dbReference>
<dbReference type="GO" id="GO:0003873">
    <property type="term" value="F:6-phosphofructo-2-kinase activity"/>
    <property type="evidence" value="ECO:0007669"/>
    <property type="project" value="InterPro"/>
</dbReference>
<dbReference type="GO" id="GO:0006003">
    <property type="term" value="P:fructose 2,6-bisphosphate metabolic process"/>
    <property type="evidence" value="ECO:0007669"/>
    <property type="project" value="InterPro"/>
</dbReference>
<evidence type="ECO:0000259" key="5">
    <source>
        <dbReference type="Pfam" id="PF01591"/>
    </source>
</evidence>
<evidence type="ECO:0000256" key="1">
    <source>
        <dbReference type="ARBA" id="ARBA00022741"/>
    </source>
</evidence>
<dbReference type="GO" id="GO:0005524">
    <property type="term" value="F:ATP binding"/>
    <property type="evidence" value="ECO:0007669"/>
    <property type="project" value="UniProtKB-KW"/>
</dbReference>
<dbReference type="SUPFAM" id="SSF52540">
    <property type="entry name" value="P-loop containing nucleoside triphosphate hydrolases"/>
    <property type="match status" value="1"/>
</dbReference>
<name>A0A9W6YSG1_AMBMO</name>
<organism evidence="6 7">
    <name type="scientific">Ambrosiozyma monospora</name>
    <name type="common">Yeast</name>
    <name type="synonym">Endomycopsis monosporus</name>
    <dbReference type="NCBI Taxonomy" id="43982"/>
    <lineage>
        <taxon>Eukaryota</taxon>
        <taxon>Fungi</taxon>
        <taxon>Dikarya</taxon>
        <taxon>Ascomycota</taxon>
        <taxon>Saccharomycotina</taxon>
        <taxon>Pichiomycetes</taxon>
        <taxon>Pichiales</taxon>
        <taxon>Pichiaceae</taxon>
        <taxon>Ambrosiozyma</taxon>
    </lineage>
</organism>